<feature type="compositionally biased region" description="Basic and acidic residues" evidence="1">
    <location>
        <begin position="102"/>
        <end position="111"/>
    </location>
</feature>
<accession>A0AAJ0HGG0</accession>
<keyword evidence="3" id="KW-1185">Reference proteome</keyword>
<reference evidence="2" key="2">
    <citation type="submission" date="2023-06" db="EMBL/GenBank/DDBJ databases">
        <authorList>
            <consortium name="Lawrence Berkeley National Laboratory"/>
            <person name="Haridas S."/>
            <person name="Hensen N."/>
            <person name="Bonometti L."/>
            <person name="Westerberg I."/>
            <person name="Brannstrom I.O."/>
            <person name="Guillou S."/>
            <person name="Cros-Aarteil S."/>
            <person name="Calhoun S."/>
            <person name="Kuo A."/>
            <person name="Mondo S."/>
            <person name="Pangilinan J."/>
            <person name="Riley R."/>
            <person name="Labutti K."/>
            <person name="Andreopoulos B."/>
            <person name="Lipzen A."/>
            <person name="Chen C."/>
            <person name="Yanf M."/>
            <person name="Daum C."/>
            <person name="Ng V."/>
            <person name="Clum A."/>
            <person name="Steindorff A."/>
            <person name="Ohm R."/>
            <person name="Martin F."/>
            <person name="Silar P."/>
            <person name="Natvig D."/>
            <person name="Lalanne C."/>
            <person name="Gautier V."/>
            <person name="Ament-Velasquez S.L."/>
            <person name="Kruys A."/>
            <person name="Hutchinson M.I."/>
            <person name="Powell A.J."/>
            <person name="Barry K."/>
            <person name="Miller A.N."/>
            <person name="Grigoriev I.V."/>
            <person name="Debuchy R."/>
            <person name="Gladieux P."/>
            <person name="Thoren M.H."/>
            <person name="Johannesson H."/>
        </authorList>
    </citation>
    <scope>NUCLEOTIDE SEQUENCE</scope>
    <source>
        <strain evidence="2">CBS 955.72</strain>
    </source>
</reference>
<organism evidence="2 3">
    <name type="scientific">Lasiosphaeria hispida</name>
    <dbReference type="NCBI Taxonomy" id="260671"/>
    <lineage>
        <taxon>Eukaryota</taxon>
        <taxon>Fungi</taxon>
        <taxon>Dikarya</taxon>
        <taxon>Ascomycota</taxon>
        <taxon>Pezizomycotina</taxon>
        <taxon>Sordariomycetes</taxon>
        <taxon>Sordariomycetidae</taxon>
        <taxon>Sordariales</taxon>
        <taxon>Lasiosphaeriaceae</taxon>
        <taxon>Lasiosphaeria</taxon>
    </lineage>
</organism>
<feature type="compositionally biased region" description="Polar residues" evidence="1">
    <location>
        <begin position="216"/>
        <end position="231"/>
    </location>
</feature>
<evidence type="ECO:0000256" key="1">
    <source>
        <dbReference type="SAM" id="MobiDB-lite"/>
    </source>
</evidence>
<feature type="compositionally biased region" description="Low complexity" evidence="1">
    <location>
        <begin position="81"/>
        <end position="91"/>
    </location>
</feature>
<dbReference type="Proteomes" id="UP001275084">
    <property type="component" value="Unassembled WGS sequence"/>
</dbReference>
<reference evidence="2" key="1">
    <citation type="journal article" date="2023" name="Mol. Phylogenet. Evol.">
        <title>Genome-scale phylogeny and comparative genomics of the fungal order Sordariales.</title>
        <authorList>
            <person name="Hensen N."/>
            <person name="Bonometti L."/>
            <person name="Westerberg I."/>
            <person name="Brannstrom I.O."/>
            <person name="Guillou S."/>
            <person name="Cros-Aarteil S."/>
            <person name="Calhoun S."/>
            <person name="Haridas S."/>
            <person name="Kuo A."/>
            <person name="Mondo S."/>
            <person name="Pangilinan J."/>
            <person name="Riley R."/>
            <person name="LaButti K."/>
            <person name="Andreopoulos B."/>
            <person name="Lipzen A."/>
            <person name="Chen C."/>
            <person name="Yan M."/>
            <person name="Daum C."/>
            <person name="Ng V."/>
            <person name="Clum A."/>
            <person name="Steindorff A."/>
            <person name="Ohm R.A."/>
            <person name="Martin F."/>
            <person name="Silar P."/>
            <person name="Natvig D.O."/>
            <person name="Lalanne C."/>
            <person name="Gautier V."/>
            <person name="Ament-Velasquez S.L."/>
            <person name="Kruys A."/>
            <person name="Hutchinson M.I."/>
            <person name="Powell A.J."/>
            <person name="Barry K."/>
            <person name="Miller A.N."/>
            <person name="Grigoriev I.V."/>
            <person name="Debuchy R."/>
            <person name="Gladieux P."/>
            <person name="Hiltunen Thoren M."/>
            <person name="Johannesson H."/>
        </authorList>
    </citation>
    <scope>NUCLEOTIDE SEQUENCE</scope>
    <source>
        <strain evidence="2">CBS 955.72</strain>
    </source>
</reference>
<dbReference type="AlphaFoldDB" id="A0AAJ0HGG0"/>
<name>A0AAJ0HGG0_9PEZI</name>
<protein>
    <submittedName>
        <fullName evidence="2">Uncharacterized protein</fullName>
    </submittedName>
</protein>
<comment type="caution">
    <text evidence="2">The sequence shown here is derived from an EMBL/GenBank/DDBJ whole genome shotgun (WGS) entry which is preliminary data.</text>
</comment>
<feature type="compositionally biased region" description="Basic and acidic residues" evidence="1">
    <location>
        <begin position="35"/>
        <end position="48"/>
    </location>
</feature>
<dbReference type="EMBL" id="JAUIQD010000004">
    <property type="protein sequence ID" value="KAK3352182.1"/>
    <property type="molecule type" value="Genomic_DNA"/>
</dbReference>
<feature type="region of interest" description="Disordered" evidence="1">
    <location>
        <begin position="181"/>
        <end position="270"/>
    </location>
</feature>
<sequence length="586" mass="64136">MFSADITWTPVAEAEVGSRRKDRKTVPSSPPSEPGTDRVDILSRDGESVRSSGSRKLSVFGWSRRKRSSASNSGDRPRQASSINSSGVSKSKYVDESVAEMPEDRGPERHELPAGVMLPRRSPTLEYATWALPLAGEQFTGSFAPQSPTRYYSPGSIHGNEGIASPWERSQPIPALGNTEREIASDGGSWGNWGPHEESVSSSRGSAVLTDHHSESPSSPRTTIISQSRNSVLDGLSPPPRSPHRPKPPANIADPWSPSSPGPESQSRQIQGIQALTRRMTRASASTRWNRAREKWIEPLDAGSRQEINLEKDIWLVSELLLRDTTLAASPLPVRTSLGPTLPVHAVQRSGRILDVASRPADLYHLAALQPAARIAHLAPIADKGETALWNTHLLPLPYNVASLSLVPTQGSQGVAFPLGDASCEHVRATPAAVGAFSSHQLKALLRECHRVLAVRGLLEIRLLDPKPRDAGPAVARWVESELLVALESEFRCTRPAVMVPLWACEAGLECMDLGEGFQDGVHEFRVCVEDGAAAEEQLEAELCRSLLRSQYPFVKAWLWEIHDCRVECLELRTRFRVMSLFGLKT</sequence>
<gene>
    <name evidence="2" type="ORF">B0T25DRAFT_541298</name>
</gene>
<evidence type="ECO:0000313" key="2">
    <source>
        <dbReference type="EMBL" id="KAK3352182.1"/>
    </source>
</evidence>
<evidence type="ECO:0000313" key="3">
    <source>
        <dbReference type="Proteomes" id="UP001275084"/>
    </source>
</evidence>
<proteinExistence type="predicted"/>
<feature type="compositionally biased region" description="Polar residues" evidence="1">
    <location>
        <begin position="257"/>
        <end position="270"/>
    </location>
</feature>
<feature type="region of interest" description="Disordered" evidence="1">
    <location>
        <begin position="1"/>
        <end position="111"/>
    </location>
</feature>